<evidence type="ECO:0000256" key="2">
    <source>
        <dbReference type="ARBA" id="ARBA00022475"/>
    </source>
</evidence>
<evidence type="ECO:0000256" key="4">
    <source>
        <dbReference type="ARBA" id="ARBA00022692"/>
    </source>
</evidence>
<keyword evidence="3" id="KW-0808">Transferase</keyword>
<organism evidence="9 10">
    <name type="scientific">Methylobacterium soli</name>
    <dbReference type="NCBI Taxonomy" id="553447"/>
    <lineage>
        <taxon>Bacteria</taxon>
        <taxon>Pseudomonadati</taxon>
        <taxon>Pseudomonadota</taxon>
        <taxon>Alphaproteobacteria</taxon>
        <taxon>Hyphomicrobiales</taxon>
        <taxon>Methylobacteriaceae</taxon>
        <taxon>Methylobacterium</taxon>
    </lineage>
</organism>
<feature type="transmembrane region" description="Helical" evidence="8">
    <location>
        <begin position="336"/>
        <end position="354"/>
    </location>
</feature>
<dbReference type="Pfam" id="PF09594">
    <property type="entry name" value="GT87"/>
    <property type="match status" value="1"/>
</dbReference>
<keyword evidence="2" id="KW-1003">Cell membrane</keyword>
<keyword evidence="4 8" id="KW-0812">Transmembrane</keyword>
<evidence type="ECO:0000313" key="9">
    <source>
        <dbReference type="EMBL" id="KAB1078018.1"/>
    </source>
</evidence>
<feature type="transmembrane region" description="Helical" evidence="8">
    <location>
        <begin position="388"/>
        <end position="410"/>
    </location>
</feature>
<evidence type="ECO:0000256" key="7">
    <source>
        <dbReference type="ARBA" id="ARBA00024033"/>
    </source>
</evidence>
<dbReference type="Proteomes" id="UP000474159">
    <property type="component" value="Unassembled WGS sequence"/>
</dbReference>
<proteinExistence type="inferred from homology"/>
<evidence type="ECO:0000256" key="1">
    <source>
        <dbReference type="ARBA" id="ARBA00004651"/>
    </source>
</evidence>
<evidence type="ECO:0000256" key="3">
    <source>
        <dbReference type="ARBA" id="ARBA00022679"/>
    </source>
</evidence>
<evidence type="ECO:0000313" key="10">
    <source>
        <dbReference type="Proteomes" id="UP000474159"/>
    </source>
</evidence>
<dbReference type="GO" id="GO:0016758">
    <property type="term" value="F:hexosyltransferase activity"/>
    <property type="evidence" value="ECO:0007669"/>
    <property type="project" value="InterPro"/>
</dbReference>
<keyword evidence="5 8" id="KW-1133">Transmembrane helix</keyword>
<evidence type="ECO:0000256" key="5">
    <source>
        <dbReference type="ARBA" id="ARBA00022989"/>
    </source>
</evidence>
<feature type="transmembrane region" description="Helical" evidence="8">
    <location>
        <begin position="416"/>
        <end position="436"/>
    </location>
</feature>
<accession>A0A6L3SW47</accession>
<gene>
    <name evidence="9" type="ORF">F6X53_16090</name>
</gene>
<dbReference type="EMBL" id="VZZK01000016">
    <property type="protein sequence ID" value="KAB1078018.1"/>
    <property type="molecule type" value="Genomic_DNA"/>
</dbReference>
<dbReference type="GO" id="GO:0005886">
    <property type="term" value="C:plasma membrane"/>
    <property type="evidence" value="ECO:0007669"/>
    <property type="project" value="UniProtKB-SubCell"/>
</dbReference>
<feature type="transmembrane region" description="Helical" evidence="8">
    <location>
        <begin position="360"/>
        <end position="376"/>
    </location>
</feature>
<feature type="transmembrane region" description="Helical" evidence="8">
    <location>
        <begin position="123"/>
        <end position="141"/>
    </location>
</feature>
<dbReference type="OrthoDB" id="9803632at2"/>
<protein>
    <submittedName>
        <fullName evidence="9">DUF2029 domain-containing protein</fullName>
    </submittedName>
</protein>
<reference evidence="9 10" key="1">
    <citation type="submission" date="2019-09" db="EMBL/GenBank/DDBJ databases">
        <title>YIM 48816 draft genome.</title>
        <authorList>
            <person name="Jiang L."/>
        </authorList>
    </citation>
    <scope>NUCLEOTIDE SEQUENCE [LARGE SCALE GENOMIC DNA]</scope>
    <source>
        <strain evidence="9 10">YIM 48816</strain>
    </source>
</reference>
<dbReference type="InterPro" id="IPR018584">
    <property type="entry name" value="GT87"/>
</dbReference>
<feature type="transmembrane region" description="Helical" evidence="8">
    <location>
        <begin position="307"/>
        <end position="329"/>
    </location>
</feature>
<feature type="transmembrane region" description="Helical" evidence="8">
    <location>
        <begin position="234"/>
        <end position="253"/>
    </location>
</feature>
<feature type="transmembrane region" description="Helical" evidence="8">
    <location>
        <begin position="7"/>
        <end position="31"/>
    </location>
</feature>
<comment type="caution">
    <text evidence="9">The sequence shown here is derived from an EMBL/GenBank/DDBJ whole genome shotgun (WGS) entry which is preliminary data.</text>
</comment>
<feature type="transmembrane region" description="Helical" evidence="8">
    <location>
        <begin position="207"/>
        <end position="228"/>
    </location>
</feature>
<evidence type="ECO:0000256" key="8">
    <source>
        <dbReference type="SAM" id="Phobius"/>
    </source>
</evidence>
<evidence type="ECO:0000256" key="6">
    <source>
        <dbReference type="ARBA" id="ARBA00023136"/>
    </source>
</evidence>
<keyword evidence="6 8" id="KW-0472">Membrane</keyword>
<feature type="transmembrane region" description="Helical" evidence="8">
    <location>
        <begin position="153"/>
        <end position="173"/>
    </location>
</feature>
<comment type="subcellular location">
    <subcellularLocation>
        <location evidence="1">Cell membrane</location>
        <topology evidence="1">Multi-pass membrane protein</topology>
    </subcellularLocation>
</comment>
<comment type="similarity">
    <text evidence="7">Belongs to the glycosyltransferase 87 family.</text>
</comment>
<dbReference type="AlphaFoldDB" id="A0A6L3SW47"/>
<keyword evidence="10" id="KW-1185">Reference proteome</keyword>
<name>A0A6L3SW47_9HYPH</name>
<sequence length="455" mass="50512">MKSRSLILICALIPFVMLLISGSLVALHLYFLNTPNGQTNAVYFHSNLHDLREALRFRTDDSWGPMLRAQQWLRENPGQDVYQALFFEQGIKFQYPTTSLFYTELQSIIAGSAAVQSLNITNALLFLLAVVGMVLLTLGLVEHTRPSDTKREVRERIGIGFAAAIGTLCFYPLQRAWALGQIQILLDVLFIFSCYAFLHGRSATSGFLLGASALIKPQMALFLIWGLLRRDKTFVAGWILPVGFGLTASILAYGHAWIGGYIHVLSFISSHGESYFANQSANGLMYRLLDLGPNLIWDARGFAPPDFRVRIVTLLSSIMIISMALVLAARDSSREGGLVSLIVAGGCFTMASPIAWEHHYGVLLPAFAFCFATLHAREKQTGAALWPFRITLATTFIVSANALPFLNYFAKTSLNPIQSYLFFTAIVTLTLTYMLASRSRIQINDLAFRRARFGP</sequence>